<dbReference type="EMBL" id="AZQP01000024">
    <property type="protein sequence ID" value="EYE88289.1"/>
    <property type="molecule type" value="Genomic_DNA"/>
</dbReference>
<dbReference type="InterPro" id="IPR037914">
    <property type="entry name" value="SpoVT-AbrB_sf"/>
</dbReference>
<gene>
    <name evidence="2" type="ORF">Q428_08800</name>
</gene>
<accession>A0A017RV38</accession>
<sequence>MLKHKKLTSKNGITIPKDLREDVGLDAGMAVDIESRNGEIVIKKHTPICKFCKSIQGVKNIMGIEICPECAGKLLKAVEEKYGA</sequence>
<dbReference type="GO" id="GO:0003677">
    <property type="term" value="F:DNA binding"/>
    <property type="evidence" value="ECO:0007669"/>
    <property type="project" value="InterPro"/>
</dbReference>
<dbReference type="Pfam" id="PF04014">
    <property type="entry name" value="MazE_antitoxin"/>
    <property type="match status" value="1"/>
</dbReference>
<reference evidence="2 3" key="1">
    <citation type="journal article" date="2014" name="Genome Announc.">
        <title>Draft Genome Sequence of Fervidicella metallireducens Strain AeBT, an Iron-Reducing Thermoanaerobe from the Great Artesian Basin.</title>
        <authorList>
            <person name="Patel B.K."/>
        </authorList>
    </citation>
    <scope>NUCLEOTIDE SEQUENCE [LARGE SCALE GENOMIC DNA]</scope>
    <source>
        <strain evidence="2 3">AeB</strain>
    </source>
</reference>
<organism evidence="2 3">
    <name type="scientific">Fervidicella metallireducens AeB</name>
    <dbReference type="NCBI Taxonomy" id="1403537"/>
    <lineage>
        <taxon>Bacteria</taxon>
        <taxon>Bacillati</taxon>
        <taxon>Bacillota</taxon>
        <taxon>Clostridia</taxon>
        <taxon>Eubacteriales</taxon>
        <taxon>Clostridiaceae</taxon>
        <taxon>Fervidicella</taxon>
    </lineage>
</organism>
<dbReference type="InterPro" id="IPR007159">
    <property type="entry name" value="SpoVT-AbrB_dom"/>
</dbReference>
<dbReference type="AlphaFoldDB" id="A0A017RV38"/>
<dbReference type="RefSeq" id="WP_035379999.1">
    <property type="nucleotide sequence ID" value="NZ_AZQP01000024.1"/>
</dbReference>
<evidence type="ECO:0000259" key="1">
    <source>
        <dbReference type="SMART" id="SM00966"/>
    </source>
</evidence>
<dbReference type="Proteomes" id="UP000019681">
    <property type="component" value="Unassembled WGS sequence"/>
</dbReference>
<dbReference type="OrthoDB" id="9782993at2"/>
<evidence type="ECO:0000313" key="3">
    <source>
        <dbReference type="Proteomes" id="UP000019681"/>
    </source>
</evidence>
<evidence type="ECO:0000313" key="2">
    <source>
        <dbReference type="EMBL" id="EYE88289.1"/>
    </source>
</evidence>
<keyword evidence="3" id="KW-1185">Reference proteome</keyword>
<dbReference type="SMART" id="SM00966">
    <property type="entry name" value="SpoVT_AbrB"/>
    <property type="match status" value="1"/>
</dbReference>
<name>A0A017RV38_9CLOT</name>
<protein>
    <recommendedName>
        <fullName evidence="1">SpoVT-AbrB domain-containing protein</fullName>
    </recommendedName>
</protein>
<comment type="caution">
    <text evidence="2">The sequence shown here is derived from an EMBL/GenBank/DDBJ whole genome shotgun (WGS) entry which is preliminary data.</text>
</comment>
<feature type="domain" description="SpoVT-AbrB" evidence="1">
    <location>
        <begin position="5"/>
        <end position="50"/>
    </location>
</feature>
<dbReference type="NCBIfam" id="TIGR01439">
    <property type="entry name" value="lp_hng_hel_AbrB"/>
    <property type="match status" value="1"/>
</dbReference>
<dbReference type="SUPFAM" id="SSF89447">
    <property type="entry name" value="AbrB/MazE/MraZ-like"/>
    <property type="match status" value="1"/>
</dbReference>
<dbReference type="Gene3D" id="2.10.260.10">
    <property type="match status" value="1"/>
</dbReference>
<dbReference type="STRING" id="1403537.Q428_08800"/>
<proteinExistence type="predicted"/>